<evidence type="ECO:0000256" key="1">
    <source>
        <dbReference type="ARBA" id="ARBA00006149"/>
    </source>
</evidence>
<name>A0A7J3I7J9_9CREN</name>
<dbReference type="EMBL" id="DTBZ01000151">
    <property type="protein sequence ID" value="HGQ18903.1"/>
    <property type="molecule type" value="Genomic_DNA"/>
</dbReference>
<organism evidence="5">
    <name type="scientific">Ignisphaera aggregans</name>
    <dbReference type="NCBI Taxonomy" id="334771"/>
    <lineage>
        <taxon>Archaea</taxon>
        <taxon>Thermoproteota</taxon>
        <taxon>Thermoprotei</taxon>
        <taxon>Desulfurococcales</taxon>
        <taxon>Desulfurococcaceae</taxon>
        <taxon>Ignisphaera</taxon>
    </lineage>
</organism>
<dbReference type="GO" id="GO:0032259">
    <property type="term" value="P:methylation"/>
    <property type="evidence" value="ECO:0007669"/>
    <property type="project" value="UniProtKB-KW"/>
</dbReference>
<evidence type="ECO:0000313" key="5">
    <source>
        <dbReference type="EMBL" id="HGN36718.1"/>
    </source>
</evidence>
<keyword evidence="2" id="KW-0489">Methyltransferase</keyword>
<dbReference type="EMBL" id="DTAI01000120">
    <property type="protein sequence ID" value="HGN36718.1"/>
    <property type="molecule type" value="Genomic_DNA"/>
</dbReference>
<dbReference type="AlphaFoldDB" id="A0A7J3I7J9"/>
<dbReference type="GO" id="GO:0035657">
    <property type="term" value="C:eRF1 methyltransferase complex"/>
    <property type="evidence" value="ECO:0007669"/>
    <property type="project" value="TreeGrafter"/>
</dbReference>
<sequence length="198" mass="22544">MKILVNEYVYEPAEDSYILAKTVKELFTEHRNRDIVFVEIGSGSGYVSNYLLITSRRANLYGILTDISPCAAYTSWSSAKRNGLDMYIDVIQCYSAQCFRGSFASIVFFNPPYIPVEEFDDIGISWSGGYGGIEVWKEFFSDTVHICLRNRCTVIFIFSSLQSLARILDTILSVCSDIEIYECSEFFYEAICSIIVRC</sequence>
<evidence type="ECO:0000256" key="3">
    <source>
        <dbReference type="ARBA" id="ARBA00022679"/>
    </source>
</evidence>
<dbReference type="PANTHER" id="PTHR45875">
    <property type="entry name" value="METHYLTRANSFERASE N6AMT1"/>
    <property type="match status" value="1"/>
</dbReference>
<keyword evidence="3" id="KW-0808">Transferase</keyword>
<dbReference type="InterPro" id="IPR029063">
    <property type="entry name" value="SAM-dependent_MTases_sf"/>
</dbReference>
<reference evidence="5" key="1">
    <citation type="journal article" date="2020" name="mSystems">
        <title>Genome- and Community-Level Interaction Insights into Carbon Utilization and Element Cycling Functions of Hydrothermarchaeota in Hydrothermal Sediment.</title>
        <authorList>
            <person name="Zhou Z."/>
            <person name="Liu Y."/>
            <person name="Xu W."/>
            <person name="Pan J."/>
            <person name="Luo Z.H."/>
            <person name="Li M."/>
        </authorList>
    </citation>
    <scope>NUCLEOTIDE SEQUENCE [LARGE SCALE GENOMIC DNA]</scope>
    <source>
        <strain evidence="5">SpSt-618</strain>
        <strain evidence="6">SpSt-657</strain>
    </source>
</reference>
<dbReference type="GO" id="GO:0008276">
    <property type="term" value="F:protein methyltransferase activity"/>
    <property type="evidence" value="ECO:0007669"/>
    <property type="project" value="TreeGrafter"/>
</dbReference>
<dbReference type="InterPro" id="IPR002052">
    <property type="entry name" value="DNA_methylase_N6_adenine_CS"/>
</dbReference>
<keyword evidence="4" id="KW-0949">S-adenosyl-L-methionine</keyword>
<dbReference type="SUPFAM" id="SSF53335">
    <property type="entry name" value="S-adenosyl-L-methionine-dependent methyltransferases"/>
    <property type="match status" value="1"/>
</dbReference>
<dbReference type="PROSITE" id="PS00092">
    <property type="entry name" value="N6_MTASE"/>
    <property type="match status" value="1"/>
</dbReference>
<gene>
    <name evidence="5" type="ORF">ENT87_04115</name>
    <name evidence="6" type="ORF">ENU30_08040</name>
</gene>
<accession>A0A7J3I7J9</accession>
<dbReference type="InterPro" id="IPR052190">
    <property type="entry name" value="Euk-Arch_PrmC-MTase"/>
</dbReference>
<comment type="caution">
    <text evidence="5">The sequence shown here is derived from an EMBL/GenBank/DDBJ whole genome shotgun (WGS) entry which is preliminary data.</text>
</comment>
<protein>
    <recommendedName>
        <fullName evidence="7">Methylase</fullName>
    </recommendedName>
</protein>
<evidence type="ECO:0000313" key="6">
    <source>
        <dbReference type="EMBL" id="HGQ18903.1"/>
    </source>
</evidence>
<dbReference type="GO" id="GO:0008757">
    <property type="term" value="F:S-adenosylmethionine-dependent methyltransferase activity"/>
    <property type="evidence" value="ECO:0007669"/>
    <property type="project" value="TreeGrafter"/>
</dbReference>
<evidence type="ECO:0000256" key="4">
    <source>
        <dbReference type="ARBA" id="ARBA00022691"/>
    </source>
</evidence>
<evidence type="ECO:0008006" key="7">
    <source>
        <dbReference type="Google" id="ProtNLM"/>
    </source>
</evidence>
<comment type="similarity">
    <text evidence="1">Belongs to the eukaryotic/archaeal PrmC-related family.</text>
</comment>
<evidence type="ECO:0000256" key="2">
    <source>
        <dbReference type="ARBA" id="ARBA00022603"/>
    </source>
</evidence>
<dbReference type="Gene3D" id="3.40.50.150">
    <property type="entry name" value="Vaccinia Virus protein VP39"/>
    <property type="match status" value="1"/>
</dbReference>
<dbReference type="GO" id="GO:0003676">
    <property type="term" value="F:nucleic acid binding"/>
    <property type="evidence" value="ECO:0007669"/>
    <property type="project" value="InterPro"/>
</dbReference>
<dbReference type="PANTHER" id="PTHR45875:SF1">
    <property type="entry name" value="METHYLTRANSFERASE N6AMT1"/>
    <property type="match status" value="1"/>
</dbReference>
<proteinExistence type="inferred from homology"/>